<dbReference type="SUPFAM" id="SSF46955">
    <property type="entry name" value="Putative DNA-binding domain"/>
    <property type="match status" value="1"/>
</dbReference>
<dbReference type="SMART" id="SM00422">
    <property type="entry name" value="HTH_MERR"/>
    <property type="match status" value="1"/>
</dbReference>
<evidence type="ECO:0000256" key="2">
    <source>
        <dbReference type="ARBA" id="ARBA00023125"/>
    </source>
</evidence>
<feature type="domain" description="HTH merR-type" evidence="4">
    <location>
        <begin position="1"/>
        <end position="68"/>
    </location>
</feature>
<evidence type="ECO:0000259" key="4">
    <source>
        <dbReference type="PROSITE" id="PS50937"/>
    </source>
</evidence>
<dbReference type="PROSITE" id="PS00552">
    <property type="entry name" value="HTH_MERR_1"/>
    <property type="match status" value="1"/>
</dbReference>
<evidence type="ECO:0000313" key="6">
    <source>
        <dbReference type="Proteomes" id="UP001589619"/>
    </source>
</evidence>
<keyword evidence="2" id="KW-0238">DNA-binding</keyword>
<dbReference type="PRINTS" id="PR00040">
    <property type="entry name" value="HTHMERR"/>
</dbReference>
<evidence type="ECO:0000256" key="1">
    <source>
        <dbReference type="ARBA" id="ARBA00023015"/>
    </source>
</evidence>
<dbReference type="Proteomes" id="UP001589619">
    <property type="component" value="Unassembled WGS sequence"/>
</dbReference>
<evidence type="ECO:0000313" key="5">
    <source>
        <dbReference type="EMBL" id="MFB9752107.1"/>
    </source>
</evidence>
<keyword evidence="1" id="KW-0805">Transcription regulation</keyword>
<evidence type="ECO:0000256" key="3">
    <source>
        <dbReference type="ARBA" id="ARBA00023163"/>
    </source>
</evidence>
<comment type="caution">
    <text evidence="5">The sequence shown here is derived from an EMBL/GenBank/DDBJ whole genome shotgun (WGS) entry which is preliminary data.</text>
</comment>
<dbReference type="InterPro" id="IPR009061">
    <property type="entry name" value="DNA-bd_dom_put_sf"/>
</dbReference>
<keyword evidence="6" id="KW-1185">Reference proteome</keyword>
<gene>
    <name evidence="5" type="ORF">ACFFNY_11120</name>
</gene>
<dbReference type="InterPro" id="IPR047057">
    <property type="entry name" value="MerR_fam"/>
</dbReference>
<dbReference type="EMBL" id="JBHMAG010000009">
    <property type="protein sequence ID" value="MFB9752107.1"/>
    <property type="molecule type" value="Genomic_DNA"/>
</dbReference>
<dbReference type="PANTHER" id="PTHR30204">
    <property type="entry name" value="REDOX-CYCLING DRUG-SENSING TRANSCRIPTIONAL ACTIVATOR SOXR"/>
    <property type="match status" value="1"/>
</dbReference>
<reference evidence="5 6" key="1">
    <citation type="submission" date="2024-09" db="EMBL/GenBank/DDBJ databases">
        <authorList>
            <person name="Sun Q."/>
            <person name="Mori K."/>
        </authorList>
    </citation>
    <scope>NUCLEOTIDE SEQUENCE [LARGE SCALE GENOMIC DNA]</scope>
    <source>
        <strain evidence="5 6">JCM 12520</strain>
    </source>
</reference>
<dbReference type="PANTHER" id="PTHR30204:SF94">
    <property type="entry name" value="HEAVY METAL-DEPENDENT TRANSCRIPTIONAL REGULATOR HI_0293-RELATED"/>
    <property type="match status" value="1"/>
</dbReference>
<dbReference type="RefSeq" id="WP_344910834.1">
    <property type="nucleotide sequence ID" value="NZ_BAAAYO010000010.1"/>
</dbReference>
<sequence length="126" mass="14767">MKISQLAQITGVSIRSIRHYEKKGLIKVSRLANNYREFDDSVVDLIHTIQLYIGLGLTTDQIKDILYCKYPDNPGMDKKSEYCEELLQLYQTKRKEIIKQRKVLADAQFLLEKQIDFMNENRDHGS</sequence>
<name>A0ABV5VVA0_9BACL</name>
<protein>
    <submittedName>
        <fullName evidence="5">MerR family transcriptional regulator</fullName>
    </submittedName>
</protein>
<dbReference type="InterPro" id="IPR000551">
    <property type="entry name" value="MerR-type_HTH_dom"/>
</dbReference>
<dbReference type="Gene3D" id="1.10.1660.10">
    <property type="match status" value="1"/>
</dbReference>
<accession>A0ABV5VVA0</accession>
<organism evidence="5 6">
    <name type="scientific">Paenibacillus hodogayensis</name>
    <dbReference type="NCBI Taxonomy" id="279208"/>
    <lineage>
        <taxon>Bacteria</taxon>
        <taxon>Bacillati</taxon>
        <taxon>Bacillota</taxon>
        <taxon>Bacilli</taxon>
        <taxon>Bacillales</taxon>
        <taxon>Paenibacillaceae</taxon>
        <taxon>Paenibacillus</taxon>
    </lineage>
</organism>
<dbReference type="PROSITE" id="PS50937">
    <property type="entry name" value="HTH_MERR_2"/>
    <property type="match status" value="1"/>
</dbReference>
<proteinExistence type="predicted"/>
<dbReference type="Pfam" id="PF13411">
    <property type="entry name" value="MerR_1"/>
    <property type="match status" value="1"/>
</dbReference>
<keyword evidence="3" id="KW-0804">Transcription</keyword>